<keyword evidence="3" id="KW-1185">Reference proteome</keyword>
<protein>
    <submittedName>
        <fullName evidence="2">Uncharacterized protein</fullName>
    </submittedName>
</protein>
<evidence type="ECO:0000313" key="2">
    <source>
        <dbReference type="EMBL" id="MBK3516554.1"/>
    </source>
</evidence>
<accession>A0ABS1HFZ4</accession>
<evidence type="ECO:0000256" key="1">
    <source>
        <dbReference type="SAM" id="Phobius"/>
    </source>
</evidence>
<comment type="caution">
    <text evidence="2">The sequence shown here is derived from an EMBL/GenBank/DDBJ whole genome shotgun (WGS) entry which is preliminary data.</text>
</comment>
<name>A0ABS1HFZ4_9BACT</name>
<keyword evidence="1" id="KW-0812">Transmembrane</keyword>
<dbReference type="EMBL" id="JAENRR010000007">
    <property type="protein sequence ID" value="MBK3516554.1"/>
    <property type="molecule type" value="Genomic_DNA"/>
</dbReference>
<evidence type="ECO:0000313" key="3">
    <source>
        <dbReference type="Proteomes" id="UP000605676"/>
    </source>
</evidence>
<feature type="transmembrane region" description="Helical" evidence="1">
    <location>
        <begin position="77"/>
        <end position="103"/>
    </location>
</feature>
<keyword evidence="1" id="KW-0472">Membrane</keyword>
<dbReference type="RefSeq" id="WP_200463785.1">
    <property type="nucleotide sequence ID" value="NZ_JAENRR010000007.1"/>
</dbReference>
<feature type="transmembrane region" description="Helical" evidence="1">
    <location>
        <begin position="42"/>
        <end position="65"/>
    </location>
</feature>
<proteinExistence type="predicted"/>
<sequence length="119" mass="13880">MDVIGLILMALCLIPAWIGRKRIQFLFCPSEVIGFHKKNQYFGLYSLLPSLIIAGFLIAYVREFIREIEYLKEYENLSIVIGLVVFTALLYVSGLVANFIVYYSDERYRKWIDQKKGDD</sequence>
<gene>
    <name evidence="2" type="ORF">JIV24_04310</name>
</gene>
<reference evidence="2 3" key="1">
    <citation type="submission" date="2021-01" db="EMBL/GenBank/DDBJ databases">
        <title>Carboxyliciviraga sp.nov., isolated from coastal sediments.</title>
        <authorList>
            <person name="Lu D."/>
            <person name="Zhang T."/>
        </authorList>
    </citation>
    <scope>NUCLEOTIDE SEQUENCE [LARGE SCALE GENOMIC DNA]</scope>
    <source>
        <strain evidence="2 3">N1Y132</strain>
    </source>
</reference>
<organism evidence="2 3">
    <name type="scientific">Carboxylicivirga marina</name>
    <dbReference type="NCBI Taxonomy" id="2800988"/>
    <lineage>
        <taxon>Bacteria</taxon>
        <taxon>Pseudomonadati</taxon>
        <taxon>Bacteroidota</taxon>
        <taxon>Bacteroidia</taxon>
        <taxon>Marinilabiliales</taxon>
        <taxon>Marinilabiliaceae</taxon>
        <taxon>Carboxylicivirga</taxon>
    </lineage>
</organism>
<dbReference type="Proteomes" id="UP000605676">
    <property type="component" value="Unassembled WGS sequence"/>
</dbReference>
<keyword evidence="1" id="KW-1133">Transmembrane helix</keyword>